<comment type="caution">
    <text evidence="5">The sequence shown here is derived from an EMBL/GenBank/DDBJ whole genome shotgun (WGS) entry which is preliminary data.</text>
</comment>
<dbReference type="FunFam" id="3.30.300.30:FF:000007">
    <property type="entry name" value="4-coumarate--CoA ligase 2"/>
    <property type="match status" value="1"/>
</dbReference>
<dbReference type="EMBL" id="JAEPRA010000003">
    <property type="protein sequence ID" value="KAG2187356.1"/>
    <property type="molecule type" value="Genomic_DNA"/>
</dbReference>
<dbReference type="Gene3D" id="3.40.50.980">
    <property type="match status" value="2"/>
</dbReference>
<dbReference type="AlphaFoldDB" id="A0A8H7UIP8"/>
<sequence length="574" mass="63758">MPFKSKFPDIQVPDGQTDILSLLFESTKYPKKNEQPVLIDGISGRVITFGGLIELVEKITAGLQHELNFKPGETVAIFSPNQVIVTDHFNSILYRHVWSCRGRYGRNIWAVRYCNIHMTIFFIGGTVALVNGAYNENELQYHLQEADATVLFCHEDNISTALKAADKAEIPRNRVLLFGDKVVNGVKPYTSVLVGKRRAKHIKYSAEEAKTATAYLPFSSGTTGTAKGVMLTHSNITANVLQFTEVELQRIDLKQEKIIGVLPFYHVFGLTCLLQAPLYWGVPVITLPRFELTSFCTAMQSHRITIGILVPPILILLAKHPDVGKYDFSSLREIICGAAPLSAQLARDVSSRLGGTVVKQGYGMSETSPVATMEETHDVLEGCVGILLPSMEAKIIDDNGNEVGNNERGELWMKGPNIMLGYTKRKEETANTVDRDGYLHSGDVAIRDDNGRFYIVDRIKELIKYKGLQVAPAELESLLLKHSKIIDCAVIGVHSEEKGTELPRAYVVVPEDVPRNEKTAQEIQDYVIKSVVDYKKLRGGIVFLDAIPKLASGKILRRVLRDRAANEAVIKPKL</sequence>
<comment type="similarity">
    <text evidence="1">Belongs to the ATP-dependent AMP-binding enzyme family.</text>
</comment>
<dbReference type="PANTHER" id="PTHR24096">
    <property type="entry name" value="LONG-CHAIN-FATTY-ACID--COA LIGASE"/>
    <property type="match status" value="1"/>
</dbReference>
<dbReference type="Pfam" id="PF13193">
    <property type="entry name" value="AMP-binding_C"/>
    <property type="match status" value="1"/>
</dbReference>
<dbReference type="OrthoDB" id="1898221at2759"/>
<proteinExistence type="inferred from homology"/>
<accession>A0A8H7UIP8</accession>
<keyword evidence="6" id="KW-1185">Reference proteome</keyword>
<dbReference type="Gene3D" id="3.40.50.12780">
    <property type="entry name" value="N-terminal domain of ligase-like"/>
    <property type="match status" value="1"/>
</dbReference>
<feature type="domain" description="AMP-dependent synthetase/ligase" evidence="3">
    <location>
        <begin position="116"/>
        <end position="422"/>
    </location>
</feature>
<dbReference type="SUPFAM" id="SSF56801">
    <property type="entry name" value="Acetyl-CoA synthetase-like"/>
    <property type="match status" value="1"/>
</dbReference>
<dbReference type="Proteomes" id="UP000612746">
    <property type="component" value="Unassembled WGS sequence"/>
</dbReference>
<dbReference type="InterPro" id="IPR000873">
    <property type="entry name" value="AMP-dep_synth/lig_dom"/>
</dbReference>
<evidence type="ECO:0000256" key="2">
    <source>
        <dbReference type="ARBA" id="ARBA00022598"/>
    </source>
</evidence>
<dbReference type="PANTHER" id="PTHR24096:SF149">
    <property type="entry name" value="AMP-BINDING DOMAIN-CONTAINING PROTEIN-RELATED"/>
    <property type="match status" value="1"/>
</dbReference>
<evidence type="ECO:0008006" key="7">
    <source>
        <dbReference type="Google" id="ProtNLM"/>
    </source>
</evidence>
<dbReference type="Gene3D" id="2.30.38.10">
    <property type="entry name" value="Luciferase, Domain 3"/>
    <property type="match status" value="1"/>
</dbReference>
<evidence type="ECO:0000313" key="6">
    <source>
        <dbReference type="Proteomes" id="UP000612746"/>
    </source>
</evidence>
<keyword evidence="2" id="KW-0436">Ligase</keyword>
<dbReference type="InterPro" id="IPR020845">
    <property type="entry name" value="AMP-binding_CS"/>
</dbReference>
<protein>
    <recommendedName>
        <fullName evidence="7">4-coumarate--CoA ligase</fullName>
    </recommendedName>
</protein>
<evidence type="ECO:0000256" key="1">
    <source>
        <dbReference type="ARBA" id="ARBA00006432"/>
    </source>
</evidence>
<evidence type="ECO:0000313" key="5">
    <source>
        <dbReference type="EMBL" id="KAG2187356.1"/>
    </source>
</evidence>
<dbReference type="InterPro" id="IPR025110">
    <property type="entry name" value="AMP-bd_C"/>
</dbReference>
<feature type="domain" description="AMP-binding enzyme C-terminal" evidence="4">
    <location>
        <begin position="474"/>
        <end position="554"/>
    </location>
</feature>
<dbReference type="InterPro" id="IPR045851">
    <property type="entry name" value="AMP-bd_C_sf"/>
</dbReference>
<dbReference type="Gene3D" id="3.30.300.30">
    <property type="match status" value="1"/>
</dbReference>
<evidence type="ECO:0000259" key="3">
    <source>
        <dbReference type="Pfam" id="PF00501"/>
    </source>
</evidence>
<gene>
    <name evidence="5" type="ORF">INT44_005042</name>
</gene>
<dbReference type="CDD" id="cd05911">
    <property type="entry name" value="Firefly_Luc_like"/>
    <property type="match status" value="1"/>
</dbReference>
<name>A0A8H7UIP8_9FUNG</name>
<dbReference type="Pfam" id="PF00501">
    <property type="entry name" value="AMP-binding"/>
    <property type="match status" value="1"/>
</dbReference>
<dbReference type="PROSITE" id="PS00455">
    <property type="entry name" value="AMP_BINDING"/>
    <property type="match status" value="1"/>
</dbReference>
<dbReference type="InterPro" id="IPR042099">
    <property type="entry name" value="ANL_N_sf"/>
</dbReference>
<reference evidence="5" key="1">
    <citation type="submission" date="2020-12" db="EMBL/GenBank/DDBJ databases">
        <title>Metabolic potential, ecology and presence of endohyphal bacteria is reflected in genomic diversity of Mucoromycotina.</title>
        <authorList>
            <person name="Muszewska A."/>
            <person name="Okrasinska A."/>
            <person name="Steczkiewicz K."/>
            <person name="Drgas O."/>
            <person name="Orlowska M."/>
            <person name="Perlinska-Lenart U."/>
            <person name="Aleksandrzak-Piekarczyk T."/>
            <person name="Szatraj K."/>
            <person name="Zielenkiewicz U."/>
            <person name="Pilsyk S."/>
            <person name="Malc E."/>
            <person name="Mieczkowski P."/>
            <person name="Kruszewska J.S."/>
            <person name="Biernat P."/>
            <person name="Pawlowska J."/>
        </authorList>
    </citation>
    <scope>NUCLEOTIDE SEQUENCE</scope>
    <source>
        <strain evidence="5">WA0000051536</strain>
    </source>
</reference>
<dbReference type="GO" id="GO:0016405">
    <property type="term" value="F:CoA-ligase activity"/>
    <property type="evidence" value="ECO:0007669"/>
    <property type="project" value="TreeGrafter"/>
</dbReference>
<organism evidence="5 6">
    <name type="scientific">Umbelopsis vinacea</name>
    <dbReference type="NCBI Taxonomy" id="44442"/>
    <lineage>
        <taxon>Eukaryota</taxon>
        <taxon>Fungi</taxon>
        <taxon>Fungi incertae sedis</taxon>
        <taxon>Mucoromycota</taxon>
        <taxon>Mucoromycotina</taxon>
        <taxon>Umbelopsidomycetes</taxon>
        <taxon>Umbelopsidales</taxon>
        <taxon>Umbelopsidaceae</taxon>
        <taxon>Umbelopsis</taxon>
    </lineage>
</organism>
<evidence type="ECO:0000259" key="4">
    <source>
        <dbReference type="Pfam" id="PF13193"/>
    </source>
</evidence>